<reference evidence="1" key="1">
    <citation type="journal article" date="2020" name="mSystems">
        <title>Genome- and Community-Level Interaction Insights into Carbon Utilization and Element Cycling Functions of Hydrothermarchaeota in Hydrothermal Sediment.</title>
        <authorList>
            <person name="Zhou Z."/>
            <person name="Liu Y."/>
            <person name="Xu W."/>
            <person name="Pan J."/>
            <person name="Luo Z.H."/>
            <person name="Li M."/>
        </authorList>
    </citation>
    <scope>NUCLEOTIDE SEQUENCE</scope>
    <source>
        <strain evidence="1">SpSt-649</strain>
    </source>
</reference>
<proteinExistence type="predicted"/>
<name>A0A7C4D2J8_THEPE</name>
<dbReference type="AlphaFoldDB" id="A0A7C4D2J8"/>
<organism evidence="1">
    <name type="scientific">Thermofilum pendens</name>
    <dbReference type="NCBI Taxonomy" id="2269"/>
    <lineage>
        <taxon>Archaea</taxon>
        <taxon>Thermoproteota</taxon>
        <taxon>Thermoprotei</taxon>
        <taxon>Thermofilales</taxon>
        <taxon>Thermofilaceae</taxon>
        <taxon>Thermofilum</taxon>
    </lineage>
</organism>
<dbReference type="EMBL" id="DTBQ01000140">
    <property type="protein sequence ID" value="HGM47080.1"/>
    <property type="molecule type" value="Genomic_DNA"/>
</dbReference>
<accession>A0A7C4D2J8</accession>
<comment type="caution">
    <text evidence="1">The sequence shown here is derived from an EMBL/GenBank/DDBJ whole genome shotgun (WGS) entry which is preliminary data.</text>
</comment>
<sequence>MLASDSQCSPICPFRAFTCYKEAIIYRRRGGRVEAFCSWTGDACIGFKCQFAGCSRHALLPDGTCRLKVEALAPAASEDDASIEEEAKVLEKQIESKIRDKIKKFGSRARDLW</sequence>
<gene>
    <name evidence="1" type="ORF">ENU21_04960</name>
</gene>
<protein>
    <submittedName>
        <fullName evidence="1">Uncharacterized protein</fullName>
    </submittedName>
</protein>
<evidence type="ECO:0000313" key="1">
    <source>
        <dbReference type="EMBL" id="HGM47080.1"/>
    </source>
</evidence>